<sequence length="81" mass="9415">MWKNSCGSSGAIQTPKNWPRRRYTSGTLMGRGNFWTVEGYTIEQREIWDPYTDSNGVILVLNMIPVLPIILERVLINWPIY</sequence>
<accession>A0A2D3I5X4</accession>
<evidence type="ECO:0000313" key="1">
    <source>
        <dbReference type="EMBL" id="ATU83811.1"/>
    </source>
</evidence>
<organism evidence="1">
    <name type="scientific">White spot syndrome virus</name>
    <dbReference type="NCBI Taxonomy" id="342409"/>
    <lineage>
        <taxon>Viruses</taxon>
        <taxon>Viruses incertae sedis</taxon>
        <taxon>Naldaviricetes</taxon>
        <taxon>Nimaviridae</taxon>
        <taxon>Whispovirus</taxon>
    </lineage>
</organism>
<dbReference type="EMBL" id="MF768985">
    <property type="protein sequence ID" value="ATU83811.1"/>
    <property type="molecule type" value="Genomic_DNA"/>
</dbReference>
<protein>
    <submittedName>
        <fullName evidence="1">ORF136</fullName>
    </submittedName>
</protein>
<name>A0A2D3I5X4_9VIRU</name>
<proteinExistence type="predicted"/>
<dbReference type="Proteomes" id="UP000267516">
    <property type="component" value="Segment"/>
</dbReference>
<reference evidence="1" key="1">
    <citation type="journal article" date="2018" name="Aquaculture">
        <title>Complete genome sequence of a white spot syndrome virus associated with a disease incursion in Australia.</title>
        <authorList>
            <person name="Oakey J."/>
            <person name="Smith C.S."/>
        </authorList>
    </citation>
    <scope>NUCLEOTIDE SEQUENCE [LARGE SCALE GENOMIC DNA]</scope>
    <source>
        <strain evidence="1">WSSV-AU</strain>
    </source>
</reference>